<evidence type="ECO:0000313" key="2">
    <source>
        <dbReference type="Proteomes" id="UP001163262"/>
    </source>
</evidence>
<organism evidence="1 2">
    <name type="scientific">Capnocytophaga ochracea</name>
    <dbReference type="NCBI Taxonomy" id="1018"/>
    <lineage>
        <taxon>Bacteria</taxon>
        <taxon>Pseudomonadati</taxon>
        <taxon>Bacteroidota</taxon>
        <taxon>Flavobacteriia</taxon>
        <taxon>Flavobacteriales</taxon>
        <taxon>Flavobacteriaceae</taxon>
        <taxon>Capnocytophaga</taxon>
    </lineage>
</organism>
<accession>A0AA46WAY8</accession>
<sequence length="60" mass="6593">MPIIPEIINFGKGASRTGSVSHTGKIFGKVCIVKSDTFELSKGNGKVRKRVERSFGEKRL</sequence>
<dbReference type="AlphaFoldDB" id="A0AA46WAY8"/>
<protein>
    <submittedName>
        <fullName evidence="1">Uncharacterized protein</fullName>
    </submittedName>
</protein>
<proteinExistence type="predicted"/>
<reference evidence="1" key="1">
    <citation type="submission" date="2022-10" db="EMBL/GenBank/DDBJ databases">
        <title>Complete genome sequence of Capnocytophaga ochracea KCOM 2812 isolated from actinomycosis lesion.</title>
        <authorList>
            <person name="Kook J.-K."/>
            <person name="Park S.-N."/>
            <person name="Lim Y.K."/>
        </authorList>
    </citation>
    <scope>NUCLEOTIDE SEQUENCE</scope>
    <source>
        <strain evidence="1">KCOM 28121</strain>
    </source>
</reference>
<evidence type="ECO:0000313" key="1">
    <source>
        <dbReference type="EMBL" id="UZD42153.1"/>
    </source>
</evidence>
<dbReference type="EMBL" id="CP110230">
    <property type="protein sequence ID" value="UZD42153.1"/>
    <property type="molecule type" value="Genomic_DNA"/>
</dbReference>
<name>A0AA46WAY8_CAPOC</name>
<gene>
    <name evidence="1" type="ORF">OL231_09040</name>
</gene>
<dbReference type="Proteomes" id="UP001163262">
    <property type="component" value="Chromosome"/>
</dbReference>